<dbReference type="SUPFAM" id="SSF47413">
    <property type="entry name" value="lambda repressor-like DNA-binding domains"/>
    <property type="match status" value="1"/>
</dbReference>
<dbReference type="AlphaFoldDB" id="A0A7W9QHB4"/>
<dbReference type="Proteomes" id="UP000588098">
    <property type="component" value="Unassembled WGS sequence"/>
</dbReference>
<dbReference type="EMBL" id="JACHJL010000039">
    <property type="protein sequence ID" value="MBB5940295.1"/>
    <property type="molecule type" value="Genomic_DNA"/>
</dbReference>
<gene>
    <name evidence="1" type="ORF">FHS42_007393</name>
</gene>
<accession>A0A7W9QHB4</accession>
<dbReference type="InterPro" id="IPR010982">
    <property type="entry name" value="Lambda_DNA-bd_dom_sf"/>
</dbReference>
<protein>
    <recommendedName>
        <fullName evidence="3">HTH cro/C1-type domain-containing protein</fullName>
    </recommendedName>
</protein>
<dbReference type="RefSeq" id="WP_184580310.1">
    <property type="nucleotide sequence ID" value="NZ_JACHJL010000039.1"/>
</dbReference>
<proteinExistence type="predicted"/>
<sequence length="105" mass="11024">MAREVIPRDHLAQGEWPAGDLAADAPPGAHLGQALAKSLAGAMAQRGLGVRELARLAQASHPTVKAVLDGTRLPATHTVLLLELALDLPLYPAGLFEQLRPPEAN</sequence>
<organism evidence="1 2">
    <name type="scientific">Streptomyces zagrosensis</name>
    <dbReference type="NCBI Taxonomy" id="1042984"/>
    <lineage>
        <taxon>Bacteria</taxon>
        <taxon>Bacillati</taxon>
        <taxon>Actinomycetota</taxon>
        <taxon>Actinomycetes</taxon>
        <taxon>Kitasatosporales</taxon>
        <taxon>Streptomycetaceae</taxon>
        <taxon>Streptomyces</taxon>
    </lineage>
</organism>
<keyword evidence="2" id="KW-1185">Reference proteome</keyword>
<comment type="caution">
    <text evidence="1">The sequence shown here is derived from an EMBL/GenBank/DDBJ whole genome shotgun (WGS) entry which is preliminary data.</text>
</comment>
<evidence type="ECO:0000313" key="1">
    <source>
        <dbReference type="EMBL" id="MBB5940295.1"/>
    </source>
</evidence>
<dbReference type="GO" id="GO:0003677">
    <property type="term" value="F:DNA binding"/>
    <property type="evidence" value="ECO:0007669"/>
    <property type="project" value="InterPro"/>
</dbReference>
<evidence type="ECO:0008006" key="3">
    <source>
        <dbReference type="Google" id="ProtNLM"/>
    </source>
</evidence>
<name>A0A7W9QHB4_9ACTN</name>
<reference evidence="1 2" key="1">
    <citation type="submission" date="2020-08" db="EMBL/GenBank/DDBJ databases">
        <title>Genomic Encyclopedia of Type Strains, Phase III (KMG-III): the genomes of soil and plant-associated and newly described type strains.</title>
        <authorList>
            <person name="Whitman W."/>
        </authorList>
    </citation>
    <scope>NUCLEOTIDE SEQUENCE [LARGE SCALE GENOMIC DNA]</scope>
    <source>
        <strain evidence="1 2">CECT 8305</strain>
    </source>
</reference>
<evidence type="ECO:0000313" key="2">
    <source>
        <dbReference type="Proteomes" id="UP000588098"/>
    </source>
</evidence>